<dbReference type="Pfam" id="PF13380">
    <property type="entry name" value="CoA_binding_2"/>
    <property type="match status" value="1"/>
</dbReference>
<evidence type="ECO:0000313" key="3">
    <source>
        <dbReference type="Proteomes" id="UP001464555"/>
    </source>
</evidence>
<proteinExistence type="predicted"/>
<comment type="caution">
    <text evidence="2">The sequence shown here is derived from an EMBL/GenBank/DDBJ whole genome shotgun (WGS) entry which is preliminary data.</text>
</comment>
<evidence type="ECO:0000313" key="2">
    <source>
        <dbReference type="EMBL" id="MEL1243434.1"/>
    </source>
</evidence>
<keyword evidence="3" id="KW-1185">Reference proteome</keyword>
<reference evidence="2 3" key="1">
    <citation type="submission" date="2024-04" db="EMBL/GenBank/DDBJ databases">
        <title>Flavobacterium sp. DGU11 16S ribosomal RNA gene Genome sequencing and assembly.</title>
        <authorList>
            <person name="Park S."/>
        </authorList>
    </citation>
    <scope>NUCLEOTIDE SEQUENCE [LARGE SCALE GENOMIC DNA]</scope>
    <source>
        <strain evidence="2 3">DGU11</strain>
    </source>
</reference>
<feature type="domain" description="CoA-binding" evidence="1">
    <location>
        <begin position="4"/>
        <end position="116"/>
    </location>
</feature>
<dbReference type="SUPFAM" id="SSF51735">
    <property type="entry name" value="NAD(P)-binding Rossmann-fold domains"/>
    <property type="match status" value="1"/>
</dbReference>
<sequence>MEAKKTLVMGASTDPGRYSYKAIKMLQRYGHPVVAVGKKEDNLDGLKIEKTQVQFEDIDTVTLYLNPMNQKQYYDYIVGLKPERVIFNPGTENPELYALLKQNGIDIEVACTLVMLSIHQY</sequence>
<evidence type="ECO:0000259" key="1">
    <source>
        <dbReference type="Pfam" id="PF13380"/>
    </source>
</evidence>
<dbReference type="RefSeq" id="WP_341695754.1">
    <property type="nucleotide sequence ID" value="NZ_JBBYHR010000002.1"/>
</dbReference>
<dbReference type="InterPro" id="IPR003781">
    <property type="entry name" value="CoA-bd"/>
</dbReference>
<dbReference type="EMBL" id="JBBYHR010000002">
    <property type="protein sequence ID" value="MEL1243434.1"/>
    <property type="molecule type" value="Genomic_DNA"/>
</dbReference>
<name>A0ABU9HTK7_9FLAO</name>
<gene>
    <name evidence="2" type="ORF">AAEO56_04100</name>
</gene>
<organism evidence="2 3">
    <name type="scientific">Flavobacterium arundinis</name>
    <dbReference type="NCBI Taxonomy" id="3139143"/>
    <lineage>
        <taxon>Bacteria</taxon>
        <taxon>Pseudomonadati</taxon>
        <taxon>Bacteroidota</taxon>
        <taxon>Flavobacteriia</taxon>
        <taxon>Flavobacteriales</taxon>
        <taxon>Flavobacteriaceae</taxon>
        <taxon>Flavobacterium</taxon>
    </lineage>
</organism>
<dbReference type="InterPro" id="IPR036291">
    <property type="entry name" value="NAD(P)-bd_dom_sf"/>
</dbReference>
<dbReference type="Gene3D" id="3.40.50.720">
    <property type="entry name" value="NAD(P)-binding Rossmann-like Domain"/>
    <property type="match status" value="1"/>
</dbReference>
<accession>A0ABU9HTK7</accession>
<dbReference type="Proteomes" id="UP001464555">
    <property type="component" value="Unassembled WGS sequence"/>
</dbReference>
<protein>
    <submittedName>
        <fullName evidence="2">CoA-binding protein</fullName>
    </submittedName>
</protein>